<protein>
    <submittedName>
        <fullName evidence="3">Uncharacterized protein</fullName>
    </submittedName>
</protein>
<dbReference type="PANTHER" id="PTHR42085">
    <property type="entry name" value="F-BOX DOMAIN-CONTAINING PROTEIN"/>
    <property type="match status" value="1"/>
</dbReference>
<dbReference type="InterPro" id="IPR045518">
    <property type="entry name" value="2EXR"/>
</dbReference>
<dbReference type="Proteomes" id="UP000308768">
    <property type="component" value="Unassembled WGS sequence"/>
</dbReference>
<evidence type="ECO:0000313" key="4">
    <source>
        <dbReference type="Proteomes" id="UP000308768"/>
    </source>
</evidence>
<proteinExistence type="predicted"/>
<dbReference type="Gene3D" id="3.10.20.30">
    <property type="match status" value="1"/>
</dbReference>
<sequence>MDEKLKNRIENLKDLVLYRFGSTGVVQVLSRAAELLGLVPVFPVRNINTFSSGTAGSNAAVFRDCVLVKKNSTVGDVYRKVMGDAPLAYVETAGGVRVSEDDVVAVGKNDRIMSDNTKRNVSDVAPADRAFPFLDLPAELRNKIYKYAVAGRIYHTDTVVGLFHRNEAHPQRPAKIPPITQVSRQIRGESLPLYFGENELLICMTTMENYCTFRRWLLDMHPRCSSWLNRVTISAGRYYSYFDYRDTGRRFHHRIWVDLKDENVPVHVRSSYDNWVDELDHLPARYATFYHIIHARANIGAKPALHRASTQSLIRGAVTRRGGRSLRQHDILTIARYALTSSRK</sequence>
<gene>
    <name evidence="3" type="ORF">B0A49_09972</name>
</gene>
<dbReference type="InterPro" id="IPR013646">
    <property type="entry name" value="YGR210-like_G4"/>
</dbReference>
<accession>A0A4U0WD69</accession>
<organism evidence="3 4">
    <name type="scientific">Cryomyces minteri</name>
    <dbReference type="NCBI Taxonomy" id="331657"/>
    <lineage>
        <taxon>Eukaryota</taxon>
        <taxon>Fungi</taxon>
        <taxon>Dikarya</taxon>
        <taxon>Ascomycota</taxon>
        <taxon>Pezizomycotina</taxon>
        <taxon>Dothideomycetes</taxon>
        <taxon>Dothideomycetes incertae sedis</taxon>
        <taxon>Cryomyces</taxon>
    </lineage>
</organism>
<dbReference type="PANTHER" id="PTHR42085:SF1">
    <property type="entry name" value="F-BOX DOMAIN-CONTAINING PROTEIN"/>
    <property type="match status" value="1"/>
</dbReference>
<dbReference type="EMBL" id="NAJN01001885">
    <property type="protein sequence ID" value="TKA60541.1"/>
    <property type="molecule type" value="Genomic_DNA"/>
</dbReference>
<dbReference type="OrthoDB" id="545683at2759"/>
<feature type="domain" description="2EXR" evidence="2">
    <location>
        <begin position="132"/>
        <end position="193"/>
    </location>
</feature>
<feature type="domain" description="Obg-like GTPase YGR210-like G4 motif-containing" evidence="1">
    <location>
        <begin position="1"/>
        <end position="46"/>
    </location>
</feature>
<dbReference type="STRING" id="331657.A0A4U0WD69"/>
<dbReference type="InterPro" id="IPR038883">
    <property type="entry name" value="AN11006-like"/>
</dbReference>
<dbReference type="Pfam" id="PF08438">
    <property type="entry name" value="YGR210-like_G4"/>
    <property type="match status" value="1"/>
</dbReference>
<dbReference type="Pfam" id="PF20150">
    <property type="entry name" value="2EXR"/>
    <property type="match status" value="1"/>
</dbReference>
<evidence type="ECO:0000259" key="1">
    <source>
        <dbReference type="Pfam" id="PF08438"/>
    </source>
</evidence>
<dbReference type="InterPro" id="IPR012675">
    <property type="entry name" value="Beta-grasp_dom_sf"/>
</dbReference>
<evidence type="ECO:0000313" key="3">
    <source>
        <dbReference type="EMBL" id="TKA60541.1"/>
    </source>
</evidence>
<reference evidence="3 4" key="1">
    <citation type="submission" date="2017-03" db="EMBL/GenBank/DDBJ databases">
        <title>Genomes of endolithic fungi from Antarctica.</title>
        <authorList>
            <person name="Coleine C."/>
            <person name="Masonjones S."/>
            <person name="Stajich J.E."/>
        </authorList>
    </citation>
    <scope>NUCLEOTIDE SEQUENCE [LARGE SCALE GENOMIC DNA]</scope>
    <source>
        <strain evidence="3 4">CCFEE 5187</strain>
    </source>
</reference>
<comment type="caution">
    <text evidence="3">The sequence shown here is derived from an EMBL/GenBank/DDBJ whole genome shotgun (WGS) entry which is preliminary data.</text>
</comment>
<evidence type="ECO:0000259" key="2">
    <source>
        <dbReference type="Pfam" id="PF20150"/>
    </source>
</evidence>
<name>A0A4U0WD69_9PEZI</name>
<keyword evidence="4" id="KW-1185">Reference proteome</keyword>
<dbReference type="AlphaFoldDB" id="A0A4U0WD69"/>
<dbReference type="CDD" id="cd04938">
    <property type="entry name" value="TGS_Obg"/>
    <property type="match status" value="1"/>
</dbReference>